<feature type="region of interest" description="Disordered" evidence="1">
    <location>
        <begin position="1"/>
        <end position="79"/>
    </location>
</feature>
<gene>
    <name evidence="2" type="ORF">ACI2L5_03490</name>
</gene>
<protein>
    <submittedName>
        <fullName evidence="2">Uncharacterized protein</fullName>
    </submittedName>
</protein>
<dbReference type="Proteomes" id="UP001620295">
    <property type="component" value="Unassembled WGS sequence"/>
</dbReference>
<reference evidence="2 3" key="1">
    <citation type="submission" date="2024-11" db="EMBL/GenBank/DDBJ databases">
        <title>The Natural Products Discovery Center: Release of the First 8490 Sequenced Strains for Exploring Actinobacteria Biosynthetic Diversity.</title>
        <authorList>
            <person name="Kalkreuter E."/>
            <person name="Kautsar S.A."/>
            <person name="Yang D."/>
            <person name="Bader C.D."/>
            <person name="Teijaro C.N."/>
            <person name="Fluegel L."/>
            <person name="Davis C.M."/>
            <person name="Simpson J.R."/>
            <person name="Lauterbach L."/>
            <person name="Steele A.D."/>
            <person name="Gui C."/>
            <person name="Meng S."/>
            <person name="Li G."/>
            <person name="Viehrig K."/>
            <person name="Ye F."/>
            <person name="Su P."/>
            <person name="Kiefer A.F."/>
            <person name="Nichols A."/>
            <person name="Cepeda A.J."/>
            <person name="Yan W."/>
            <person name="Fan B."/>
            <person name="Jiang Y."/>
            <person name="Adhikari A."/>
            <person name="Zheng C.-J."/>
            <person name="Schuster L."/>
            <person name="Cowan T.M."/>
            <person name="Smanski M.J."/>
            <person name="Chevrette M.G."/>
            <person name="De Carvalho L.P.S."/>
            <person name="Shen B."/>
        </authorList>
    </citation>
    <scope>NUCLEOTIDE SEQUENCE [LARGE SCALE GENOMIC DNA]</scope>
    <source>
        <strain evidence="2 3">NPDC020863</strain>
    </source>
</reference>
<dbReference type="RefSeq" id="WP_404745561.1">
    <property type="nucleotide sequence ID" value="NZ_JBJDQH010000001.1"/>
</dbReference>
<keyword evidence="3" id="KW-1185">Reference proteome</keyword>
<evidence type="ECO:0000313" key="2">
    <source>
        <dbReference type="EMBL" id="MFK4263993.1"/>
    </source>
</evidence>
<sequence>MSARIEATTPCTPMPPSGAPGPWPPSATASHTKNQITFPSPLRSGGVASNSSAAAAVTATRGSAISAKGSSSGPGSMVSLSPRASCITGAVSASTPAMEPSTITLLRNFAAR</sequence>
<feature type="compositionally biased region" description="Pro residues" evidence="1">
    <location>
        <begin position="12"/>
        <end position="25"/>
    </location>
</feature>
<evidence type="ECO:0000256" key="1">
    <source>
        <dbReference type="SAM" id="MobiDB-lite"/>
    </source>
</evidence>
<feature type="compositionally biased region" description="Low complexity" evidence="1">
    <location>
        <begin position="43"/>
        <end position="79"/>
    </location>
</feature>
<comment type="caution">
    <text evidence="2">The sequence shown here is derived from an EMBL/GenBank/DDBJ whole genome shotgun (WGS) entry which is preliminary data.</text>
</comment>
<organism evidence="2 3">
    <name type="scientific">Streptomyces milbemycinicus</name>
    <dbReference type="NCBI Taxonomy" id="476552"/>
    <lineage>
        <taxon>Bacteria</taxon>
        <taxon>Bacillati</taxon>
        <taxon>Actinomycetota</taxon>
        <taxon>Actinomycetes</taxon>
        <taxon>Kitasatosporales</taxon>
        <taxon>Streptomycetaceae</taxon>
        <taxon>Streptomyces</taxon>
    </lineage>
</organism>
<name>A0ABW8LDI0_9ACTN</name>
<proteinExistence type="predicted"/>
<accession>A0ABW8LDI0</accession>
<dbReference type="EMBL" id="JBJDQH010000001">
    <property type="protein sequence ID" value="MFK4263993.1"/>
    <property type="molecule type" value="Genomic_DNA"/>
</dbReference>
<evidence type="ECO:0000313" key="3">
    <source>
        <dbReference type="Proteomes" id="UP001620295"/>
    </source>
</evidence>